<dbReference type="SUPFAM" id="SSF53756">
    <property type="entry name" value="UDP-Glycosyltransferase/glycogen phosphorylase"/>
    <property type="match status" value="1"/>
</dbReference>
<evidence type="ECO:0000313" key="7">
    <source>
        <dbReference type="Proteomes" id="UP001372338"/>
    </source>
</evidence>
<dbReference type="CDD" id="cd03784">
    <property type="entry name" value="GT1_Gtf-like"/>
    <property type="match status" value="1"/>
</dbReference>
<dbReference type="Proteomes" id="UP001372338">
    <property type="component" value="Unassembled WGS sequence"/>
</dbReference>
<evidence type="ECO:0000256" key="3">
    <source>
        <dbReference type="ARBA" id="ARBA00022679"/>
    </source>
</evidence>
<name>A0AAN9FBC6_CROPI</name>
<dbReference type="InterPro" id="IPR050481">
    <property type="entry name" value="UDP-glycosyltransf_plant"/>
</dbReference>
<dbReference type="GO" id="GO:0035251">
    <property type="term" value="F:UDP-glucosyltransferase activity"/>
    <property type="evidence" value="ECO:0007669"/>
    <property type="project" value="InterPro"/>
</dbReference>
<comment type="similarity">
    <text evidence="1 4">Belongs to the UDP-glycosyltransferase family.</text>
</comment>
<keyword evidence="3 4" id="KW-0808">Transferase</keyword>
<dbReference type="AlphaFoldDB" id="A0AAN9FBC6"/>
<dbReference type="PANTHER" id="PTHR48049">
    <property type="entry name" value="GLYCOSYLTRANSFERASE"/>
    <property type="match status" value="1"/>
</dbReference>
<dbReference type="InterPro" id="IPR035595">
    <property type="entry name" value="UDP_glycos_trans_CS"/>
</dbReference>
<dbReference type="InterPro" id="IPR002213">
    <property type="entry name" value="UDP_glucos_trans"/>
</dbReference>
<evidence type="ECO:0000256" key="1">
    <source>
        <dbReference type="ARBA" id="ARBA00009995"/>
    </source>
</evidence>
<dbReference type="Pfam" id="PF00201">
    <property type="entry name" value="UDPGT"/>
    <property type="match status" value="1"/>
</dbReference>
<reference evidence="6 7" key="1">
    <citation type="submission" date="2024-01" db="EMBL/GenBank/DDBJ databases">
        <title>The genomes of 5 underutilized Papilionoideae crops provide insights into root nodulation and disease resistanc.</title>
        <authorList>
            <person name="Yuan L."/>
        </authorList>
    </citation>
    <scope>NUCLEOTIDE SEQUENCE [LARGE SCALE GENOMIC DNA]</scope>
    <source>
        <strain evidence="6">ZHUSHIDOU_FW_LH</strain>
        <tissue evidence="6">Leaf</tissue>
    </source>
</reference>
<evidence type="ECO:0000256" key="5">
    <source>
        <dbReference type="RuleBase" id="RU362057"/>
    </source>
</evidence>
<dbReference type="PROSITE" id="PS00375">
    <property type="entry name" value="UDPGT"/>
    <property type="match status" value="1"/>
</dbReference>
<organism evidence="6 7">
    <name type="scientific">Crotalaria pallida</name>
    <name type="common">Smooth rattlebox</name>
    <name type="synonym">Crotalaria striata</name>
    <dbReference type="NCBI Taxonomy" id="3830"/>
    <lineage>
        <taxon>Eukaryota</taxon>
        <taxon>Viridiplantae</taxon>
        <taxon>Streptophyta</taxon>
        <taxon>Embryophyta</taxon>
        <taxon>Tracheophyta</taxon>
        <taxon>Spermatophyta</taxon>
        <taxon>Magnoliopsida</taxon>
        <taxon>eudicotyledons</taxon>
        <taxon>Gunneridae</taxon>
        <taxon>Pentapetalae</taxon>
        <taxon>rosids</taxon>
        <taxon>fabids</taxon>
        <taxon>Fabales</taxon>
        <taxon>Fabaceae</taxon>
        <taxon>Papilionoideae</taxon>
        <taxon>50 kb inversion clade</taxon>
        <taxon>genistoids sensu lato</taxon>
        <taxon>core genistoids</taxon>
        <taxon>Crotalarieae</taxon>
        <taxon>Crotalaria</taxon>
    </lineage>
</organism>
<protein>
    <recommendedName>
        <fullName evidence="5">Glycosyltransferase</fullName>
        <ecNumber evidence="5">2.4.1.-</ecNumber>
    </recommendedName>
</protein>
<gene>
    <name evidence="6" type="ORF">RIF29_21341</name>
</gene>
<keyword evidence="2 4" id="KW-0328">Glycosyltransferase</keyword>
<proteinExistence type="inferred from homology"/>
<evidence type="ECO:0000256" key="4">
    <source>
        <dbReference type="RuleBase" id="RU003718"/>
    </source>
</evidence>
<keyword evidence="7" id="KW-1185">Reference proteome</keyword>
<dbReference type="EC" id="2.4.1.-" evidence="5"/>
<dbReference type="EMBL" id="JAYWIO010000004">
    <property type="protein sequence ID" value="KAK7268638.1"/>
    <property type="molecule type" value="Genomic_DNA"/>
</dbReference>
<dbReference type="Gene3D" id="3.40.50.2000">
    <property type="entry name" value="Glycogen Phosphorylase B"/>
    <property type="match status" value="2"/>
</dbReference>
<evidence type="ECO:0000313" key="6">
    <source>
        <dbReference type="EMBL" id="KAK7268638.1"/>
    </source>
</evidence>
<accession>A0AAN9FBC6</accession>
<comment type="caution">
    <text evidence="6">The sequence shown here is derived from an EMBL/GenBank/DDBJ whole genome shotgun (WGS) entry which is preliminary data.</text>
</comment>
<dbReference type="FunFam" id="3.40.50.2000:FF:000037">
    <property type="entry name" value="Glycosyltransferase"/>
    <property type="match status" value="1"/>
</dbReference>
<dbReference type="PANTHER" id="PTHR48049:SF84">
    <property type="entry name" value="UDP-GLYCOSYLTRANSFERASE 79A6"/>
    <property type="match status" value="1"/>
</dbReference>
<sequence length="458" mass="51771">MTNEKLHVVMFPFLAFGHISPFVQLSNKLYTQGVQITFLSAASNIPRIKSTLNLNPAIEIIPLQFPNGITSTAELPPHLAGNLIHALDLTQPKVKSILLELKPQFVFFDFAQNWLPKLASELGIKSVHLSVYSAISSYLVVPSRFDGIEGRSITFEDLKKPPLGYPKKISNLFLKTFEAMDLMYLFTRFGDNNLTVYERVLQSISECSFILYKTCKELEGPYIDYVENQYGKQVLLAGPLVPEPSIDVLEEKWTKWLDSFQAKSVILCSFGSETFLNDDQIKELATGLELTNLPFILVINFPSNLDADAELERALPKGFLERVKNRGAVHSGWLQQQLILKHSSVGCFVCHSGFSSLIEAMVNDCQLVLLPFKGDQFFNSKLIANDLKAGIEVNRRENDGYFGKEDILEAVKTIMVEVDKEPGKQIRENHMKWREFLLNKEIQDKFITDLVAQLKSLA</sequence>
<evidence type="ECO:0000256" key="2">
    <source>
        <dbReference type="ARBA" id="ARBA00022676"/>
    </source>
</evidence>